<evidence type="ECO:0000313" key="1">
    <source>
        <dbReference type="EMBL" id="XAI70116.1"/>
    </source>
</evidence>
<organism evidence="1">
    <name type="scientific">Pseudomonas phage Nican01</name>
    <dbReference type="NCBI Taxonomy" id="3138540"/>
    <lineage>
        <taxon>Viruses</taxon>
        <taxon>Duplodnaviria</taxon>
        <taxon>Heunggongvirae</taxon>
        <taxon>Uroviricota</taxon>
        <taxon>Caudoviricetes</taxon>
        <taxon>Nickievirus</taxon>
    </lineage>
</organism>
<reference evidence="1" key="1">
    <citation type="journal article" date="2024" name="J. Gen. Virol.">
        <title>Novel phages of Pseudomonas syringae unveil numerous potential auxiliary metabolic genes.</title>
        <authorList>
            <person name="Feltin C."/>
            <person name="Garneau J.R."/>
            <person name="Morris C.E."/>
            <person name="Berard A."/>
            <person name="Torres-Barcelo C."/>
        </authorList>
    </citation>
    <scope>NUCLEOTIDE SEQUENCE</scope>
</reference>
<name>A0AAU6W089_9CAUD</name>
<gene>
    <name evidence="1" type="ORF">Nican01_00103</name>
</gene>
<accession>A0AAU6W089</accession>
<protein>
    <submittedName>
        <fullName evidence="1">Uncharacterized protein</fullName>
    </submittedName>
</protein>
<dbReference type="EMBL" id="PP179318">
    <property type="protein sequence ID" value="XAI70116.1"/>
    <property type="molecule type" value="Genomic_DNA"/>
</dbReference>
<proteinExistence type="predicted"/>
<sequence>MPSVAVCPNADVPVDIVKTLKGFDNELGAITFLVEQYLSKATGRLDAGTKLKEVDEALRKGKCNCIDDHFGD</sequence>